<dbReference type="PROSITE" id="PS50011">
    <property type="entry name" value="PROTEIN_KINASE_DOM"/>
    <property type="match status" value="1"/>
</dbReference>
<comment type="similarity">
    <text evidence="1">Belongs to the protein kinase superfamily. CAMK Ser/Thr protein kinase family. SNF1 subfamily.</text>
</comment>
<evidence type="ECO:0000256" key="8">
    <source>
        <dbReference type="RuleBase" id="RU000304"/>
    </source>
</evidence>
<dbReference type="GO" id="GO:0005829">
    <property type="term" value="C:cytosol"/>
    <property type="evidence" value="ECO:0007669"/>
    <property type="project" value="TreeGrafter"/>
</dbReference>
<dbReference type="FunFam" id="3.30.200.20:FF:000042">
    <property type="entry name" value="Aurora kinase A"/>
    <property type="match status" value="1"/>
</dbReference>
<reference evidence="10" key="1">
    <citation type="submission" date="2022-08" db="EMBL/GenBank/DDBJ databases">
        <authorList>
            <person name="Gutierrez-Valencia J."/>
        </authorList>
    </citation>
    <scope>NUCLEOTIDE SEQUENCE</scope>
</reference>
<keyword evidence="4" id="KW-0418">Kinase</keyword>
<evidence type="ECO:0000313" key="10">
    <source>
        <dbReference type="EMBL" id="CAI0469841.1"/>
    </source>
</evidence>
<evidence type="ECO:0000313" key="11">
    <source>
        <dbReference type="Proteomes" id="UP001154282"/>
    </source>
</evidence>
<dbReference type="InterPro" id="IPR017441">
    <property type="entry name" value="Protein_kinase_ATP_BS"/>
</dbReference>
<dbReference type="PROSITE" id="PS00108">
    <property type="entry name" value="PROTEIN_KINASE_ST"/>
    <property type="match status" value="1"/>
</dbReference>
<dbReference type="GO" id="GO:0016020">
    <property type="term" value="C:membrane"/>
    <property type="evidence" value="ECO:0007669"/>
    <property type="project" value="TreeGrafter"/>
</dbReference>
<proteinExistence type="inferred from homology"/>
<dbReference type="PANTHER" id="PTHR24348">
    <property type="entry name" value="SERINE/THREONINE-PROTEIN KINASE UNC-51-RELATED"/>
    <property type="match status" value="1"/>
</dbReference>
<feature type="domain" description="Protein kinase" evidence="9">
    <location>
        <begin position="13"/>
        <end position="275"/>
    </location>
</feature>
<keyword evidence="2" id="KW-0808">Transferase</keyword>
<dbReference type="Gene3D" id="1.10.510.10">
    <property type="entry name" value="Transferase(Phosphotransferase) domain 1"/>
    <property type="match status" value="1"/>
</dbReference>
<evidence type="ECO:0000256" key="3">
    <source>
        <dbReference type="ARBA" id="ARBA00022741"/>
    </source>
</evidence>
<dbReference type="AlphaFoldDB" id="A0AAV0PHT2"/>
<comment type="caution">
    <text evidence="10">The sequence shown here is derived from an EMBL/GenBank/DDBJ whole genome shotgun (WGS) entry which is preliminary data.</text>
</comment>
<evidence type="ECO:0000256" key="1">
    <source>
        <dbReference type="ARBA" id="ARBA00006234"/>
    </source>
</evidence>
<evidence type="ECO:0000256" key="7">
    <source>
        <dbReference type="PROSITE-ProRule" id="PRU10141"/>
    </source>
</evidence>
<dbReference type="SUPFAM" id="SSF56112">
    <property type="entry name" value="Protein kinase-like (PK-like)"/>
    <property type="match status" value="1"/>
</dbReference>
<keyword evidence="5 7" id="KW-0067">ATP-binding</keyword>
<name>A0AAV0PHT2_9ROSI</name>
<dbReference type="GO" id="GO:0010506">
    <property type="term" value="P:regulation of autophagy"/>
    <property type="evidence" value="ECO:0007669"/>
    <property type="project" value="InterPro"/>
</dbReference>
<sequence length="306" mass="34789">MMDRQRTHLIGDYVIGPRLGSGSFAVVWRASHRVSGLEVAVKEIDKKLLSPKVSANLRKEISILSTIHHPNIIRLYEAFETADRIYLILEYCDGGDLAAYIQRHGKVPELVARHFMRQLAAGLQVLQEKHLIHRDLKPQNLLLSSHEETPLLKIGDFGFARSLTHNELAKTLCGSPLYMAPEIIQNKKYDAKADLWSVGAILFQLVTGRPPFQGNSQFQLFQNILMSTELQFPEGALEKLHPNCVDLCRSLLRKNPGTYIHVCVTYLLVALHTMEQYVARDWVRSVAWHLFYIADQETTLLLQLNG</sequence>
<evidence type="ECO:0000256" key="2">
    <source>
        <dbReference type="ARBA" id="ARBA00022679"/>
    </source>
</evidence>
<dbReference type="GO" id="GO:0005524">
    <property type="term" value="F:ATP binding"/>
    <property type="evidence" value="ECO:0007669"/>
    <property type="project" value="UniProtKB-UniRule"/>
</dbReference>
<dbReference type="GO" id="GO:0004674">
    <property type="term" value="F:protein serine/threonine kinase activity"/>
    <property type="evidence" value="ECO:0007669"/>
    <property type="project" value="UniProtKB-KW"/>
</dbReference>
<dbReference type="InterPro" id="IPR000719">
    <property type="entry name" value="Prot_kinase_dom"/>
</dbReference>
<evidence type="ECO:0000256" key="6">
    <source>
        <dbReference type="ARBA" id="ARBA00058225"/>
    </source>
</evidence>
<dbReference type="EMBL" id="CAMGYJ010000009">
    <property type="protein sequence ID" value="CAI0469841.1"/>
    <property type="molecule type" value="Genomic_DNA"/>
</dbReference>
<dbReference type="GO" id="GO:0000407">
    <property type="term" value="C:phagophore assembly site"/>
    <property type="evidence" value="ECO:0007669"/>
    <property type="project" value="TreeGrafter"/>
</dbReference>
<dbReference type="InterPro" id="IPR045269">
    <property type="entry name" value="Atg1-like"/>
</dbReference>
<evidence type="ECO:0000256" key="4">
    <source>
        <dbReference type="ARBA" id="ARBA00022777"/>
    </source>
</evidence>
<dbReference type="InterPro" id="IPR011009">
    <property type="entry name" value="Kinase-like_dom_sf"/>
</dbReference>
<comment type="function">
    <text evidence="6">CIPK serine-threonine protein kinases interact with CBL proteins. Binding of a CBL protein to the regulatory NAF domain of CIPK protein lead to the activation of the kinase in a calcium-dependent manner.</text>
</comment>
<keyword evidence="3 7" id="KW-0547">Nucleotide-binding</keyword>
<keyword evidence="8" id="KW-0723">Serine/threonine-protein kinase</keyword>
<dbReference type="Proteomes" id="UP001154282">
    <property type="component" value="Unassembled WGS sequence"/>
</dbReference>
<dbReference type="GO" id="GO:0005776">
    <property type="term" value="C:autophagosome"/>
    <property type="evidence" value="ECO:0007669"/>
    <property type="project" value="TreeGrafter"/>
</dbReference>
<keyword evidence="11" id="KW-1185">Reference proteome</keyword>
<gene>
    <name evidence="10" type="ORF">LITE_LOCUS38322</name>
</gene>
<evidence type="ECO:0000259" key="9">
    <source>
        <dbReference type="PROSITE" id="PS50011"/>
    </source>
</evidence>
<dbReference type="FunFam" id="1.10.510.10:FF:000571">
    <property type="entry name" value="Maternal embryonic leucine zipper kinase"/>
    <property type="match status" value="1"/>
</dbReference>
<dbReference type="CDD" id="cd14009">
    <property type="entry name" value="STKc_ATG1_ULK_like"/>
    <property type="match status" value="1"/>
</dbReference>
<dbReference type="GO" id="GO:0000045">
    <property type="term" value="P:autophagosome assembly"/>
    <property type="evidence" value="ECO:0007669"/>
    <property type="project" value="TreeGrafter"/>
</dbReference>
<dbReference type="PROSITE" id="PS00107">
    <property type="entry name" value="PROTEIN_KINASE_ATP"/>
    <property type="match status" value="1"/>
</dbReference>
<dbReference type="InterPro" id="IPR008271">
    <property type="entry name" value="Ser/Thr_kinase_AS"/>
</dbReference>
<dbReference type="SMART" id="SM00220">
    <property type="entry name" value="S_TKc"/>
    <property type="match status" value="1"/>
</dbReference>
<feature type="binding site" evidence="7">
    <location>
        <position position="42"/>
    </location>
    <ligand>
        <name>ATP</name>
        <dbReference type="ChEBI" id="CHEBI:30616"/>
    </ligand>
</feature>
<dbReference type="Pfam" id="PF00069">
    <property type="entry name" value="Pkinase"/>
    <property type="match status" value="1"/>
</dbReference>
<protein>
    <recommendedName>
        <fullName evidence="9">Protein kinase domain-containing protein</fullName>
    </recommendedName>
</protein>
<dbReference type="PANTHER" id="PTHR24348:SF22">
    <property type="entry name" value="NON-SPECIFIC SERINE_THREONINE PROTEIN KINASE"/>
    <property type="match status" value="1"/>
</dbReference>
<accession>A0AAV0PHT2</accession>
<organism evidence="10 11">
    <name type="scientific">Linum tenue</name>
    <dbReference type="NCBI Taxonomy" id="586396"/>
    <lineage>
        <taxon>Eukaryota</taxon>
        <taxon>Viridiplantae</taxon>
        <taxon>Streptophyta</taxon>
        <taxon>Embryophyta</taxon>
        <taxon>Tracheophyta</taxon>
        <taxon>Spermatophyta</taxon>
        <taxon>Magnoliopsida</taxon>
        <taxon>eudicotyledons</taxon>
        <taxon>Gunneridae</taxon>
        <taxon>Pentapetalae</taxon>
        <taxon>rosids</taxon>
        <taxon>fabids</taxon>
        <taxon>Malpighiales</taxon>
        <taxon>Linaceae</taxon>
        <taxon>Linum</taxon>
    </lineage>
</organism>
<evidence type="ECO:0000256" key="5">
    <source>
        <dbReference type="ARBA" id="ARBA00022840"/>
    </source>
</evidence>